<dbReference type="Gene3D" id="3.20.20.10">
    <property type="entry name" value="Alanine racemase"/>
    <property type="match status" value="1"/>
</dbReference>
<feature type="active site" description="Proton donor" evidence="3">
    <location>
        <position position="343"/>
    </location>
</feature>
<dbReference type="EMBL" id="CP151767">
    <property type="protein sequence ID" value="WZU68989.1"/>
    <property type="molecule type" value="Genomic_DNA"/>
</dbReference>
<dbReference type="InterPro" id="IPR029066">
    <property type="entry name" value="PLP-binding_barrel"/>
</dbReference>
<evidence type="ECO:0000256" key="1">
    <source>
        <dbReference type="ARBA" id="ARBA00001933"/>
    </source>
</evidence>
<reference evidence="5" key="1">
    <citation type="submission" date="2024-08" db="EMBL/GenBank/DDBJ databases">
        <title>Phylogenomic analyses of a clade within the roseobacter group suggest taxonomic reassignments of species of the genera Aestuariivita, Citreicella, Loktanella, Nautella, Pelagibaca, Ruegeria, Thalassobius, Thiobacimonas and Tropicibacter, and the proposal o.</title>
        <authorList>
            <person name="Jeon C.O."/>
        </authorList>
    </citation>
    <scope>NUCLEOTIDE SEQUENCE</scope>
    <source>
        <strain evidence="5">SS1-5</strain>
    </source>
</reference>
<evidence type="ECO:0000313" key="6">
    <source>
        <dbReference type="Proteomes" id="UP001470809"/>
    </source>
</evidence>
<evidence type="ECO:0000313" key="5">
    <source>
        <dbReference type="EMBL" id="WZU68989.1"/>
    </source>
</evidence>
<keyword evidence="2 3" id="KW-0663">Pyridoxal phosphate</keyword>
<comment type="cofactor">
    <cofactor evidence="1 3">
        <name>pyridoxal 5'-phosphate</name>
        <dbReference type="ChEBI" id="CHEBI:597326"/>
    </cofactor>
</comment>
<dbReference type="GO" id="GO:0009089">
    <property type="term" value="P:lysine biosynthetic process via diaminopimelate"/>
    <property type="evidence" value="ECO:0007669"/>
    <property type="project" value="TreeGrafter"/>
</dbReference>
<dbReference type="SUPFAM" id="SSF50621">
    <property type="entry name" value="Alanine racemase C-terminal domain-like"/>
    <property type="match status" value="1"/>
</dbReference>
<dbReference type="GO" id="GO:0008836">
    <property type="term" value="F:diaminopimelate decarboxylase activity"/>
    <property type="evidence" value="ECO:0007669"/>
    <property type="project" value="TreeGrafter"/>
</dbReference>
<dbReference type="PANTHER" id="PTHR43727">
    <property type="entry name" value="DIAMINOPIMELATE DECARBOXYLASE"/>
    <property type="match status" value="1"/>
</dbReference>
<dbReference type="PRINTS" id="PR01179">
    <property type="entry name" value="ODADCRBXLASE"/>
</dbReference>
<dbReference type="Pfam" id="PF02784">
    <property type="entry name" value="Orn_Arg_deC_N"/>
    <property type="match status" value="1"/>
</dbReference>
<dbReference type="Proteomes" id="UP001470809">
    <property type="component" value="Chromosome"/>
</dbReference>
<dbReference type="KEGG" id="yrh:AABB31_09055"/>
<gene>
    <name evidence="5" type="ORF">AABB31_09055</name>
</gene>
<dbReference type="InterPro" id="IPR002433">
    <property type="entry name" value="Orn_de-COase"/>
</dbReference>
<dbReference type="InterPro" id="IPR022644">
    <property type="entry name" value="De-COase2_N"/>
</dbReference>
<evidence type="ECO:0000256" key="3">
    <source>
        <dbReference type="PIRSR" id="PIRSR600183-50"/>
    </source>
</evidence>
<organism evidence="5 6">
    <name type="scientific">Yoonia rhodophyticola</name>
    <dbReference type="NCBI Taxonomy" id="3137370"/>
    <lineage>
        <taxon>Bacteria</taxon>
        <taxon>Pseudomonadati</taxon>
        <taxon>Pseudomonadota</taxon>
        <taxon>Alphaproteobacteria</taxon>
        <taxon>Rhodobacterales</taxon>
        <taxon>Paracoccaceae</taxon>
        <taxon>Yoonia</taxon>
    </lineage>
</organism>
<dbReference type="SUPFAM" id="SSF51419">
    <property type="entry name" value="PLP-binding barrel"/>
    <property type="match status" value="1"/>
</dbReference>
<proteinExistence type="predicted"/>
<feature type="domain" description="Orn/DAP/Arg decarboxylase 2 N-terminal" evidence="4">
    <location>
        <begin position="26"/>
        <end position="276"/>
    </location>
</feature>
<feature type="modified residue" description="N6-(pyridoxal phosphate)lysine" evidence="3">
    <location>
        <position position="49"/>
    </location>
</feature>
<name>A0AAN0MCI2_9RHOB</name>
<dbReference type="GO" id="GO:0006596">
    <property type="term" value="P:polyamine biosynthetic process"/>
    <property type="evidence" value="ECO:0007669"/>
    <property type="project" value="InterPro"/>
</dbReference>
<dbReference type="InterPro" id="IPR000183">
    <property type="entry name" value="Orn/DAP/Arg_de-COase"/>
</dbReference>
<dbReference type="Gene3D" id="2.40.37.10">
    <property type="entry name" value="Lyase, Ornithine Decarboxylase, Chain A, domain 1"/>
    <property type="match status" value="1"/>
</dbReference>
<evidence type="ECO:0000259" key="4">
    <source>
        <dbReference type="Pfam" id="PF02784"/>
    </source>
</evidence>
<evidence type="ECO:0000256" key="2">
    <source>
        <dbReference type="ARBA" id="ARBA00022898"/>
    </source>
</evidence>
<protein>
    <submittedName>
        <fullName evidence="5">Type III PLP-dependent enzyme</fullName>
    </submittedName>
</protein>
<dbReference type="InterPro" id="IPR009006">
    <property type="entry name" value="Ala_racemase/Decarboxylase_C"/>
</dbReference>
<accession>A0AAN0MCI2</accession>
<dbReference type="AlphaFoldDB" id="A0AAN0MCI2"/>
<dbReference type="PANTHER" id="PTHR43727:SF2">
    <property type="entry name" value="GROUP IV DECARBOXYLASE"/>
    <property type="match status" value="1"/>
</dbReference>
<dbReference type="PRINTS" id="PR01182">
    <property type="entry name" value="ORNDCRBXLASE"/>
</dbReference>
<keyword evidence="6" id="KW-1185">Reference proteome</keyword>
<dbReference type="CDD" id="cd06839">
    <property type="entry name" value="PLPDE_III_Btrk_like"/>
    <property type="match status" value="1"/>
</dbReference>
<dbReference type="RefSeq" id="WP_342078282.1">
    <property type="nucleotide sequence ID" value="NZ_CP151767.2"/>
</dbReference>
<sequence length="409" mass="43895">MADLDARLAEAAATFGTPSYVYMTDAIEARLDEIRQTLGPWFSLSYAMKCNPNPGLLKWLAERVELVDVSSIGELRLGTEAGWTPAQASFTGPGKRNFEIAEAIATGVGELVVENLQEAETANRMAGEAGKIQHVLLRLSPISVPKGFGDHMAGRPSPFGIDIEDAPEILPQILALPHLQIVGLHIYSGTQCLKPDAICENYRNFMGVFRDICAAHDITPQKLVFGSGLGIPYHPGDTPLDLAEIAANVGPDLDAFRQEPPFKDTQLILELGRYLVGEAGYFLTSVVTIKDSRGQRIGICDGGMNNHLPASGHFGMVIHRNYKMHRVGGGDGEEKINLVGPLCTSIDRLANGVALPPLDVGDVVAVHSSGAYGPTASPVYFISHPAPCEILVESDAMTDISRDFGPGTR</sequence>